<dbReference type="Proteomes" id="UP000499080">
    <property type="component" value="Unassembled WGS sequence"/>
</dbReference>
<evidence type="ECO:0000313" key="3">
    <source>
        <dbReference type="Proteomes" id="UP000499080"/>
    </source>
</evidence>
<reference evidence="2 3" key="1">
    <citation type="journal article" date="2019" name="Sci. Rep.">
        <title>Orb-weaving spider Araneus ventricosus genome elucidates the spidroin gene catalogue.</title>
        <authorList>
            <person name="Kono N."/>
            <person name="Nakamura H."/>
            <person name="Ohtoshi R."/>
            <person name="Moran D.A.P."/>
            <person name="Shinohara A."/>
            <person name="Yoshida Y."/>
            <person name="Fujiwara M."/>
            <person name="Mori M."/>
            <person name="Tomita M."/>
            <person name="Arakawa K."/>
        </authorList>
    </citation>
    <scope>NUCLEOTIDE SEQUENCE [LARGE SCALE GENOMIC DNA]</scope>
</reference>
<protein>
    <submittedName>
        <fullName evidence="2">Uncharacterized protein</fullName>
    </submittedName>
</protein>
<feature type="transmembrane region" description="Helical" evidence="1">
    <location>
        <begin position="83"/>
        <end position="101"/>
    </location>
</feature>
<proteinExistence type="predicted"/>
<sequence>MIDEDLQKFSGSRVMRTIAIGRVPIRNLPNIAIGRVPIRNLPKINQTAHSAKANTIEKQDNPSINISYVLDFKYLCENYRKHLWLNFYEILLCLVTMIQAIRFKALKITEN</sequence>
<keyword evidence="3" id="KW-1185">Reference proteome</keyword>
<keyword evidence="1" id="KW-1133">Transmembrane helix</keyword>
<organism evidence="2 3">
    <name type="scientific">Araneus ventricosus</name>
    <name type="common">Orbweaver spider</name>
    <name type="synonym">Epeira ventricosa</name>
    <dbReference type="NCBI Taxonomy" id="182803"/>
    <lineage>
        <taxon>Eukaryota</taxon>
        <taxon>Metazoa</taxon>
        <taxon>Ecdysozoa</taxon>
        <taxon>Arthropoda</taxon>
        <taxon>Chelicerata</taxon>
        <taxon>Arachnida</taxon>
        <taxon>Araneae</taxon>
        <taxon>Araneomorphae</taxon>
        <taxon>Entelegynae</taxon>
        <taxon>Araneoidea</taxon>
        <taxon>Araneidae</taxon>
        <taxon>Araneus</taxon>
    </lineage>
</organism>
<keyword evidence="1" id="KW-0472">Membrane</keyword>
<name>A0A4Y2UYR0_ARAVE</name>
<dbReference type="AlphaFoldDB" id="A0A4Y2UYR0"/>
<evidence type="ECO:0000256" key="1">
    <source>
        <dbReference type="SAM" id="Phobius"/>
    </source>
</evidence>
<accession>A0A4Y2UYR0</accession>
<evidence type="ECO:0000313" key="2">
    <source>
        <dbReference type="EMBL" id="GBO16657.1"/>
    </source>
</evidence>
<comment type="caution">
    <text evidence="2">The sequence shown here is derived from an EMBL/GenBank/DDBJ whole genome shotgun (WGS) entry which is preliminary data.</text>
</comment>
<dbReference type="EMBL" id="BGPR01040519">
    <property type="protein sequence ID" value="GBO16657.1"/>
    <property type="molecule type" value="Genomic_DNA"/>
</dbReference>
<gene>
    <name evidence="2" type="ORF">AVEN_148795_1</name>
</gene>
<keyword evidence="1" id="KW-0812">Transmembrane</keyword>